<comment type="pathway">
    <text evidence="1 4">Cofactor biosynthesis; pyrroloquinoline quinone biosynthesis.</text>
</comment>
<dbReference type="Proteomes" id="UP001465153">
    <property type="component" value="Unassembled WGS sequence"/>
</dbReference>
<keyword evidence="6" id="KW-1185">Reference proteome</keyword>
<keyword evidence="3 4" id="KW-0884">PQQ biosynthesis</keyword>
<dbReference type="InterPro" id="IPR008792">
    <property type="entry name" value="PQQD"/>
</dbReference>
<dbReference type="InterPro" id="IPR041881">
    <property type="entry name" value="PqqD_sf"/>
</dbReference>
<comment type="caution">
    <text evidence="5">The sequence shown here is derived from an EMBL/GenBank/DDBJ whole genome shotgun (WGS) entry which is preliminary data.</text>
</comment>
<accession>A0ABQ0A4M9</accession>
<evidence type="ECO:0000313" key="6">
    <source>
        <dbReference type="Proteomes" id="UP001465153"/>
    </source>
</evidence>
<comment type="similarity">
    <text evidence="4">Belongs to the PqqD family.</text>
</comment>
<comment type="function">
    <text evidence="4">Functions as a PqqA binding protein and presents PqqA to PqqE, in the pyrroloquinoline quinone (PQQ) biosynthetic pathway.</text>
</comment>
<evidence type="ECO:0000256" key="2">
    <source>
        <dbReference type="ARBA" id="ARBA00011741"/>
    </source>
</evidence>
<comment type="subunit">
    <text evidence="2 4">Monomer. Interacts with PqqE.</text>
</comment>
<protein>
    <recommendedName>
        <fullName evidence="4">PqqA binding protein</fullName>
    </recommendedName>
    <alternativeName>
        <fullName evidence="4">Coenzyme PQQ synthesis protein D</fullName>
    </alternativeName>
    <alternativeName>
        <fullName evidence="4">Pyrroloquinoline quinone biosynthesis protein D</fullName>
    </alternativeName>
</protein>
<evidence type="ECO:0000256" key="4">
    <source>
        <dbReference type="HAMAP-Rule" id="MF_00655"/>
    </source>
</evidence>
<proteinExistence type="inferred from homology"/>
<reference evidence="5 6" key="1">
    <citation type="submission" date="2024-04" db="EMBL/GenBank/DDBJ databases">
        <title>Draft genome sequence of Sessilibacter corallicola NBRC 116591.</title>
        <authorList>
            <person name="Miyakawa T."/>
            <person name="Kusuya Y."/>
            <person name="Miura T."/>
        </authorList>
    </citation>
    <scope>NUCLEOTIDE SEQUENCE [LARGE SCALE GENOMIC DNA]</scope>
    <source>
        <strain evidence="5 6">KU-00831-HH</strain>
    </source>
</reference>
<dbReference type="Pfam" id="PF05402">
    <property type="entry name" value="PqqD"/>
    <property type="match status" value="1"/>
</dbReference>
<dbReference type="InterPro" id="IPR022479">
    <property type="entry name" value="PqqD_bac"/>
</dbReference>
<dbReference type="RefSeq" id="WP_353301501.1">
    <property type="nucleotide sequence ID" value="NZ_BAABWN010000001.1"/>
</dbReference>
<organism evidence="5 6">
    <name type="scientific">Sessilibacter corallicola</name>
    <dbReference type="NCBI Taxonomy" id="2904075"/>
    <lineage>
        <taxon>Bacteria</taxon>
        <taxon>Pseudomonadati</taxon>
        <taxon>Pseudomonadota</taxon>
        <taxon>Gammaproteobacteria</taxon>
        <taxon>Cellvibrionales</taxon>
        <taxon>Cellvibrionaceae</taxon>
        <taxon>Sessilibacter</taxon>
    </lineage>
</organism>
<evidence type="ECO:0000256" key="1">
    <source>
        <dbReference type="ARBA" id="ARBA00004886"/>
    </source>
</evidence>
<name>A0ABQ0A4M9_9GAMM</name>
<dbReference type="HAMAP" id="MF_00655">
    <property type="entry name" value="PQQ_syn_PqqD"/>
    <property type="match status" value="1"/>
</dbReference>
<dbReference type="NCBIfam" id="NF002535">
    <property type="entry name" value="PRK02079.1"/>
    <property type="match status" value="1"/>
</dbReference>
<sequence>MIDKVPALESMFRFQWEEAQQAYVLLYPEGMVKLNGPAGEILSLVDGQKSTKQIIEALNGKYPDAGGVDDDVLAFMEDAINQHWIQWVTP</sequence>
<evidence type="ECO:0000256" key="3">
    <source>
        <dbReference type="ARBA" id="ARBA00022905"/>
    </source>
</evidence>
<dbReference type="Gene3D" id="1.10.10.1150">
    <property type="entry name" value="Coenzyme PQQ synthesis protein D (PqqD)"/>
    <property type="match status" value="1"/>
</dbReference>
<evidence type="ECO:0000313" key="5">
    <source>
        <dbReference type="EMBL" id="GAA6166610.1"/>
    </source>
</evidence>
<dbReference type="EMBL" id="BAABWN010000001">
    <property type="protein sequence ID" value="GAA6166610.1"/>
    <property type="molecule type" value="Genomic_DNA"/>
</dbReference>
<dbReference type="NCBIfam" id="TIGR03859">
    <property type="entry name" value="PQQ_PqqD"/>
    <property type="match status" value="1"/>
</dbReference>
<gene>
    <name evidence="4 5" type="primary">pqqD</name>
    <name evidence="5" type="ORF">NBRC116591_04200</name>
</gene>